<sequence length="104" mass="11831">MSSGGFGQSFRGRLALGILELVVRWPSRQSFRGRMALGVLNLVVRRPFRQSFSGRMALGILDMLLRSSMILIQRFRVIKRRLSNGIILAWKCQLSCFGSKIFLV</sequence>
<reference evidence="1" key="1">
    <citation type="submission" date="2021-05" db="EMBL/GenBank/DDBJ databases">
        <authorList>
            <person name="Alioto T."/>
            <person name="Alioto T."/>
            <person name="Gomez Garrido J."/>
        </authorList>
    </citation>
    <scope>NUCLEOTIDE SEQUENCE</scope>
</reference>
<evidence type="ECO:0000313" key="1">
    <source>
        <dbReference type="EMBL" id="CAG6628228.1"/>
    </source>
</evidence>
<name>A0A8D8VLN9_9HEMI</name>
<dbReference type="EMBL" id="HBUF01067633">
    <property type="protein sequence ID" value="CAG6628225.1"/>
    <property type="molecule type" value="Transcribed_RNA"/>
</dbReference>
<dbReference type="AlphaFoldDB" id="A0A8D8VLN9"/>
<accession>A0A8D8VLN9</accession>
<protein>
    <submittedName>
        <fullName evidence="1">Uncharacterized protein</fullName>
    </submittedName>
</protein>
<organism evidence="1">
    <name type="scientific">Cacopsylla melanoneura</name>
    <dbReference type="NCBI Taxonomy" id="428564"/>
    <lineage>
        <taxon>Eukaryota</taxon>
        <taxon>Metazoa</taxon>
        <taxon>Ecdysozoa</taxon>
        <taxon>Arthropoda</taxon>
        <taxon>Hexapoda</taxon>
        <taxon>Insecta</taxon>
        <taxon>Pterygota</taxon>
        <taxon>Neoptera</taxon>
        <taxon>Paraneoptera</taxon>
        <taxon>Hemiptera</taxon>
        <taxon>Sternorrhyncha</taxon>
        <taxon>Psylloidea</taxon>
        <taxon>Psyllidae</taxon>
        <taxon>Psyllinae</taxon>
        <taxon>Cacopsylla</taxon>
    </lineage>
</organism>
<proteinExistence type="predicted"/>
<dbReference type="EMBL" id="HBUF01067634">
    <property type="protein sequence ID" value="CAG6628228.1"/>
    <property type="molecule type" value="Transcribed_RNA"/>
</dbReference>